<dbReference type="Proteomes" id="UP000322899">
    <property type="component" value="Unassembled WGS sequence"/>
</dbReference>
<protein>
    <submittedName>
        <fullName evidence="3">Uncharacterized protein</fullName>
    </submittedName>
</protein>
<gene>
    <name evidence="3" type="ORF">FNF27_02262</name>
    <name evidence="2" type="ORF">FNF31_00539</name>
</gene>
<sequence length="190" mass="21024">MDGADNALAPLFRQAQEEYDRVVGENRELREANHRLQQSVRSLSDELRMSKARFESDSQAAAEAREALRAQNASLLKKHQAVAEQAARLQLQLAQLTRLDNERILRGSGNDGAESRTEEAAPSEDAASFFAKLQLLLSRTDLEQLMAVLSDFNDGVIAQEEAVRRAGITLEAYGPIREEFASFLRLAGAP</sequence>
<evidence type="ECO:0000313" key="4">
    <source>
        <dbReference type="Proteomes" id="UP000322899"/>
    </source>
</evidence>
<proteinExistence type="predicted"/>
<feature type="coiled-coil region" evidence="1">
    <location>
        <begin position="12"/>
        <end position="99"/>
    </location>
</feature>
<evidence type="ECO:0000313" key="3">
    <source>
        <dbReference type="EMBL" id="KAA0176205.1"/>
    </source>
</evidence>
<evidence type="ECO:0000313" key="2">
    <source>
        <dbReference type="EMBL" id="KAA0168040.1"/>
    </source>
</evidence>
<dbReference type="EMBL" id="VLTM01000003">
    <property type="protein sequence ID" value="KAA0168040.1"/>
    <property type="molecule type" value="Genomic_DNA"/>
</dbReference>
<evidence type="ECO:0000313" key="5">
    <source>
        <dbReference type="Proteomes" id="UP000325113"/>
    </source>
</evidence>
<comment type="caution">
    <text evidence="3">The sequence shown here is derived from an EMBL/GenBank/DDBJ whole genome shotgun (WGS) entry which is preliminary data.</text>
</comment>
<accession>A0A5A8EE93</accession>
<dbReference type="Proteomes" id="UP000325113">
    <property type="component" value="Unassembled WGS sequence"/>
</dbReference>
<organism evidence="3 4">
    <name type="scientific">Cafeteria roenbergensis</name>
    <name type="common">Marine flagellate</name>
    <dbReference type="NCBI Taxonomy" id="33653"/>
    <lineage>
        <taxon>Eukaryota</taxon>
        <taxon>Sar</taxon>
        <taxon>Stramenopiles</taxon>
        <taxon>Bigyra</taxon>
        <taxon>Opalozoa</taxon>
        <taxon>Bicosoecida</taxon>
        <taxon>Cafeteriaceae</taxon>
        <taxon>Cafeteria</taxon>
    </lineage>
</organism>
<reference evidence="4 5" key="1">
    <citation type="submission" date="2019-07" db="EMBL/GenBank/DDBJ databases">
        <title>Genomes of Cafeteria roenbergensis.</title>
        <authorList>
            <person name="Fischer M.G."/>
            <person name="Hackl T."/>
            <person name="Roman M."/>
        </authorList>
    </citation>
    <scope>NUCLEOTIDE SEQUENCE [LARGE SCALE GENOMIC DNA]</scope>
    <source>
        <strain evidence="2 5">Cflag</strain>
        <strain evidence="3 4">E4-10P</strain>
    </source>
</reference>
<dbReference type="AlphaFoldDB" id="A0A5A8EE93"/>
<keyword evidence="1" id="KW-0175">Coiled coil</keyword>
<dbReference type="EMBL" id="VLTO01000009">
    <property type="protein sequence ID" value="KAA0176205.1"/>
    <property type="molecule type" value="Genomic_DNA"/>
</dbReference>
<name>A0A5A8EE93_CAFRO</name>
<evidence type="ECO:0000256" key="1">
    <source>
        <dbReference type="SAM" id="Coils"/>
    </source>
</evidence>